<dbReference type="InterPro" id="IPR029063">
    <property type="entry name" value="SAM-dependent_MTases_sf"/>
</dbReference>
<dbReference type="Gene3D" id="3.40.50.150">
    <property type="entry name" value="Vaccinia Virus protein VP39"/>
    <property type="match status" value="1"/>
</dbReference>
<evidence type="ECO:0000313" key="2">
    <source>
        <dbReference type="EMBL" id="MDR7278881.1"/>
    </source>
</evidence>
<proteinExistence type="predicted"/>
<keyword evidence="2" id="KW-0808">Transferase</keyword>
<dbReference type="Pfam" id="PF13489">
    <property type="entry name" value="Methyltransf_23"/>
    <property type="match status" value="1"/>
</dbReference>
<sequence>MSEQSDKVVLGTPDEVTGALRSTVTALLRPPAGAPLRALEAGAGKRIRLDVPDDAYLVGVDTDGTAMGLNPRLHERVVGDLHDYAAPPDSFDLITCWYVLEHVERPEVLIGRFARMIAPGGLVVLAVPHLWSPKSLFTKLTPHAFHVWFRRHVLGFPNAGKPGYGPYPTTLRRSIAPAAIAALVARHGLAPVFEGYFEDEKQARFRRRLGITGRRWSLVRGLVRALSLGRLDAARTEYVVVLRRDPAGAQYSTRSGRLAQAVNGATRSPASAWTTGTSHSSRGLANRS</sequence>
<keyword evidence="3" id="KW-1185">Reference proteome</keyword>
<gene>
    <name evidence="2" type="ORF">J2S41_005659</name>
</gene>
<dbReference type="Proteomes" id="UP001183643">
    <property type="component" value="Unassembled WGS sequence"/>
</dbReference>
<comment type="caution">
    <text evidence="2">The sequence shown here is derived from an EMBL/GenBank/DDBJ whole genome shotgun (WGS) entry which is preliminary data.</text>
</comment>
<keyword evidence="2" id="KW-0489">Methyltransferase</keyword>
<evidence type="ECO:0000313" key="3">
    <source>
        <dbReference type="Proteomes" id="UP001183643"/>
    </source>
</evidence>
<evidence type="ECO:0000256" key="1">
    <source>
        <dbReference type="SAM" id="MobiDB-lite"/>
    </source>
</evidence>
<dbReference type="CDD" id="cd02440">
    <property type="entry name" value="AdoMet_MTases"/>
    <property type="match status" value="1"/>
</dbReference>
<reference evidence="2" key="1">
    <citation type="submission" date="2023-07" db="EMBL/GenBank/DDBJ databases">
        <title>Sequencing the genomes of 1000 actinobacteria strains.</title>
        <authorList>
            <person name="Klenk H.-P."/>
        </authorList>
    </citation>
    <scope>NUCLEOTIDE SEQUENCE</scope>
    <source>
        <strain evidence="2">DSM 44707</strain>
    </source>
</reference>
<accession>A0AAE3YUG6</accession>
<dbReference type="SUPFAM" id="SSF53335">
    <property type="entry name" value="S-adenosyl-L-methionine-dependent methyltransferases"/>
    <property type="match status" value="1"/>
</dbReference>
<name>A0AAE3YUG6_9ACTN</name>
<dbReference type="GO" id="GO:0008168">
    <property type="term" value="F:methyltransferase activity"/>
    <property type="evidence" value="ECO:0007669"/>
    <property type="project" value="UniProtKB-KW"/>
</dbReference>
<feature type="region of interest" description="Disordered" evidence="1">
    <location>
        <begin position="263"/>
        <end position="288"/>
    </location>
</feature>
<protein>
    <submittedName>
        <fullName evidence="2">SAM-dependent methyltransferase</fullName>
    </submittedName>
</protein>
<dbReference type="GO" id="GO:0032259">
    <property type="term" value="P:methylation"/>
    <property type="evidence" value="ECO:0007669"/>
    <property type="project" value="UniProtKB-KW"/>
</dbReference>
<dbReference type="EMBL" id="JAVDYB010000001">
    <property type="protein sequence ID" value="MDR7278881.1"/>
    <property type="molecule type" value="Genomic_DNA"/>
</dbReference>
<dbReference type="AlphaFoldDB" id="A0AAE3YUG6"/>
<organism evidence="2 3">
    <name type="scientific">Catenuloplanes atrovinosus</name>
    <dbReference type="NCBI Taxonomy" id="137266"/>
    <lineage>
        <taxon>Bacteria</taxon>
        <taxon>Bacillati</taxon>
        <taxon>Actinomycetota</taxon>
        <taxon>Actinomycetes</taxon>
        <taxon>Micromonosporales</taxon>
        <taxon>Micromonosporaceae</taxon>
        <taxon>Catenuloplanes</taxon>
    </lineage>
</organism>